<reference evidence="1" key="1">
    <citation type="submission" date="2021-01" db="EMBL/GenBank/DDBJ databases">
        <authorList>
            <person name="Corre E."/>
            <person name="Pelletier E."/>
            <person name="Niang G."/>
            <person name="Scheremetjew M."/>
            <person name="Finn R."/>
            <person name="Kale V."/>
            <person name="Holt S."/>
            <person name="Cochrane G."/>
            <person name="Meng A."/>
            <person name="Brown T."/>
            <person name="Cohen L."/>
        </authorList>
    </citation>
    <scope>NUCLEOTIDE SEQUENCE</scope>
    <source>
        <strain evidence="1">SL-175</strain>
    </source>
</reference>
<dbReference type="EMBL" id="HBFC01027712">
    <property type="protein sequence ID" value="CAD8715157.1"/>
    <property type="molecule type" value="Transcribed_RNA"/>
</dbReference>
<protein>
    <recommendedName>
        <fullName evidence="2">DSBA-like thioredoxin domain-containing protein</fullName>
    </recommendedName>
</protein>
<dbReference type="InterPro" id="IPR036249">
    <property type="entry name" value="Thioredoxin-like_sf"/>
</dbReference>
<sequence>MQDSLNALGRRNNVTFDFSVRTHWQPIESQRLQLWASRFGKTEVFMDELGKRHFENAASASARPTLLAAAAAAGLNPAAAATFLDTDELHDEVWFSYGDTIRGMGISSIPLFIFSTHPDGGPFRKGTGRTVMHSGSGSRDEFLALFEDAWAAQKRDAGLGV</sequence>
<proteinExistence type="predicted"/>
<gene>
    <name evidence="1" type="ORF">MANT1106_LOCUS16636</name>
</gene>
<accession>A0A7S0SU74</accession>
<dbReference type="AlphaFoldDB" id="A0A7S0SU74"/>
<evidence type="ECO:0008006" key="2">
    <source>
        <dbReference type="Google" id="ProtNLM"/>
    </source>
</evidence>
<dbReference type="SUPFAM" id="SSF52833">
    <property type="entry name" value="Thioredoxin-like"/>
    <property type="match status" value="1"/>
</dbReference>
<evidence type="ECO:0000313" key="1">
    <source>
        <dbReference type="EMBL" id="CAD8715157.1"/>
    </source>
</evidence>
<organism evidence="1">
    <name type="scientific">Mantoniella antarctica</name>
    <dbReference type="NCBI Taxonomy" id="81844"/>
    <lineage>
        <taxon>Eukaryota</taxon>
        <taxon>Viridiplantae</taxon>
        <taxon>Chlorophyta</taxon>
        <taxon>Mamiellophyceae</taxon>
        <taxon>Mamiellales</taxon>
        <taxon>Mamiellaceae</taxon>
        <taxon>Mantoniella</taxon>
    </lineage>
</organism>
<name>A0A7S0SU74_9CHLO</name>
<dbReference type="Gene3D" id="3.40.30.10">
    <property type="entry name" value="Glutaredoxin"/>
    <property type="match status" value="1"/>
</dbReference>